<keyword evidence="1" id="KW-0472">Membrane</keyword>
<keyword evidence="1" id="KW-1133">Transmembrane helix</keyword>
<keyword evidence="3" id="KW-1185">Reference proteome</keyword>
<evidence type="ECO:0000313" key="3">
    <source>
        <dbReference type="Proteomes" id="UP001595773"/>
    </source>
</evidence>
<feature type="transmembrane region" description="Helical" evidence="1">
    <location>
        <begin position="271"/>
        <end position="295"/>
    </location>
</feature>
<keyword evidence="1" id="KW-0812">Transmembrane</keyword>
<protein>
    <recommendedName>
        <fullName evidence="4">Integral membrane protein</fullName>
    </recommendedName>
</protein>
<dbReference type="Proteomes" id="UP001595773">
    <property type="component" value="Unassembled WGS sequence"/>
</dbReference>
<dbReference type="RefSeq" id="WP_230067237.1">
    <property type="nucleotide sequence ID" value="NZ_BAABLL010000003.1"/>
</dbReference>
<feature type="transmembrane region" description="Helical" evidence="1">
    <location>
        <begin position="360"/>
        <end position="376"/>
    </location>
</feature>
<feature type="transmembrane region" description="Helical" evidence="1">
    <location>
        <begin position="63"/>
        <end position="83"/>
    </location>
</feature>
<evidence type="ECO:0000256" key="1">
    <source>
        <dbReference type="SAM" id="Phobius"/>
    </source>
</evidence>
<gene>
    <name evidence="2" type="ORF">ACFOW9_06310</name>
</gene>
<name>A0ABV8QYD9_9MICC</name>
<feature type="transmembrane region" description="Helical" evidence="1">
    <location>
        <begin position="382"/>
        <end position="399"/>
    </location>
</feature>
<comment type="caution">
    <text evidence="2">The sequence shown here is derived from an EMBL/GenBank/DDBJ whole genome shotgun (WGS) entry which is preliminary data.</text>
</comment>
<evidence type="ECO:0008006" key="4">
    <source>
        <dbReference type="Google" id="ProtNLM"/>
    </source>
</evidence>
<feature type="transmembrane region" description="Helical" evidence="1">
    <location>
        <begin position="185"/>
        <end position="206"/>
    </location>
</feature>
<feature type="transmembrane region" description="Helical" evidence="1">
    <location>
        <begin position="226"/>
        <end position="250"/>
    </location>
</feature>
<feature type="transmembrane region" description="Helical" evidence="1">
    <location>
        <begin position="155"/>
        <end position="173"/>
    </location>
</feature>
<reference evidence="3" key="1">
    <citation type="journal article" date="2019" name="Int. J. Syst. Evol. Microbiol.">
        <title>The Global Catalogue of Microorganisms (GCM) 10K type strain sequencing project: providing services to taxonomists for standard genome sequencing and annotation.</title>
        <authorList>
            <consortium name="The Broad Institute Genomics Platform"/>
            <consortium name="The Broad Institute Genome Sequencing Center for Infectious Disease"/>
            <person name="Wu L."/>
            <person name="Ma J."/>
        </authorList>
    </citation>
    <scope>NUCLEOTIDE SEQUENCE [LARGE SCALE GENOMIC DNA]</scope>
    <source>
        <strain evidence="3">CGMCC 1.10698</strain>
    </source>
</reference>
<evidence type="ECO:0000313" key="2">
    <source>
        <dbReference type="EMBL" id="MFC4265209.1"/>
    </source>
</evidence>
<sequence>MGTHADIHGFEWALPADIRRYRVNVTHPAPKGAAPTLNDKLYGLVRAAVAPLRRAPWWVKVTLLYLAARLVSFAILSGAAWHAEASPWGGRQPGYLTFIDRWDAGWYERIFDGGYPSSIPRNADGAAAPNQWAFYPLFPALVRCLHLATGLSWDVAAPLSAGLAGLAAALMIYKLFRGFATPDTALWGVAFFATFPISPILQVGYAESLSTFLLAAALFALMRRKYWSAVPVVVLLCLTRPIGVPFAAVVGVHLMMRWWQRRTKPFLVREAVAGMSLLAVSTIMAFAWVVVAAVVTGDSSAYTDTELAWRGGPLVLFIPWITMGVYLVGPFWGPVVPVLLVVFAGLFLNSHSVRRLGPELRVWCAMYLLYLLAVLQPQSSTFRMLLPLFPLALAAAFISKSRAYRWSVIVMFTLLQIVWVVWLWQYVAITTGMAWPP</sequence>
<dbReference type="EMBL" id="JBHSCQ010000006">
    <property type="protein sequence ID" value="MFC4265209.1"/>
    <property type="molecule type" value="Genomic_DNA"/>
</dbReference>
<proteinExistence type="predicted"/>
<accession>A0ABV8QYD9</accession>
<feature type="transmembrane region" description="Helical" evidence="1">
    <location>
        <begin position="315"/>
        <end position="348"/>
    </location>
</feature>
<feature type="transmembrane region" description="Helical" evidence="1">
    <location>
        <begin position="406"/>
        <end position="427"/>
    </location>
</feature>
<organism evidence="2 3">
    <name type="scientific">Arthrobacter cryoconiti</name>
    <dbReference type="NCBI Taxonomy" id="748907"/>
    <lineage>
        <taxon>Bacteria</taxon>
        <taxon>Bacillati</taxon>
        <taxon>Actinomycetota</taxon>
        <taxon>Actinomycetes</taxon>
        <taxon>Micrococcales</taxon>
        <taxon>Micrococcaceae</taxon>
        <taxon>Arthrobacter</taxon>
    </lineage>
</organism>